<keyword evidence="2" id="KW-1185">Reference proteome</keyword>
<protein>
    <recommendedName>
        <fullName evidence="3">DUF4058 family protein</fullName>
    </recommendedName>
</protein>
<evidence type="ECO:0000313" key="1">
    <source>
        <dbReference type="EMBL" id="MCS3918043.1"/>
    </source>
</evidence>
<gene>
    <name evidence="1" type="ORF">M2350_000440</name>
</gene>
<proteinExistence type="predicted"/>
<dbReference type="RefSeq" id="WP_259093220.1">
    <property type="nucleotide sequence ID" value="NZ_CP130454.1"/>
</dbReference>
<reference evidence="1 2" key="1">
    <citation type="submission" date="2022-08" db="EMBL/GenBank/DDBJ databases">
        <title>Bacterial and archaeal communities from various locations to study Microbial Dark Matter (Phase II).</title>
        <authorList>
            <person name="Stepanauskas R."/>
        </authorList>
    </citation>
    <scope>NUCLEOTIDE SEQUENCE [LARGE SCALE GENOMIC DNA]</scope>
    <source>
        <strain evidence="1 2">PD1</strain>
    </source>
</reference>
<comment type="caution">
    <text evidence="1">The sequence shown here is derived from an EMBL/GenBank/DDBJ whole genome shotgun (WGS) entry which is preliminary data.</text>
</comment>
<name>A0ABT2EM68_9BACT</name>
<organism evidence="1 2">
    <name type="scientific">Candidatus Fervidibacter sacchari</name>
    <dbReference type="NCBI Taxonomy" id="1448929"/>
    <lineage>
        <taxon>Bacteria</taxon>
        <taxon>Candidatus Fervidibacterota</taxon>
        <taxon>Candidatus Fervidibacter</taxon>
    </lineage>
</organism>
<dbReference type="EMBL" id="JANUCP010000001">
    <property type="protein sequence ID" value="MCS3918043.1"/>
    <property type="molecule type" value="Genomic_DNA"/>
</dbReference>
<evidence type="ECO:0008006" key="3">
    <source>
        <dbReference type="Google" id="ProtNLM"/>
    </source>
</evidence>
<dbReference type="Proteomes" id="UP001204798">
    <property type="component" value="Unassembled WGS sequence"/>
</dbReference>
<sequence length="268" mass="30507">MPNPFPGMNPYLERRDIWPDFHHRLITAIADALSPQVEPRYYVAVEQRTYIMPAENGEQIIRPDVTVVATTSELEPSGDVAVAVATETAVTTETTVEIITVALPLYERVRESYLEIRDAETHEVVTVLEVLSPSNKVPGQGRMEYETKRRQVLMTLTSLVEIDLLRSGEPMPMKPLPKSFYRILVRRGWEGNKGTLYAFGLRHPIPEIPVPLRQGEKEAKLNINPLLSDIYDRAHYHLLLNHHQPPDPPLPSEELAWVQKILKEKGIL</sequence>
<evidence type="ECO:0000313" key="2">
    <source>
        <dbReference type="Proteomes" id="UP001204798"/>
    </source>
</evidence>
<dbReference type="InterPro" id="IPR025132">
    <property type="entry name" value="DUF4058"/>
</dbReference>
<accession>A0ABT2EM68</accession>
<dbReference type="Pfam" id="PF13267">
    <property type="entry name" value="DUF4058"/>
    <property type="match status" value="1"/>
</dbReference>